<dbReference type="EMBL" id="JACHGJ010000001">
    <property type="protein sequence ID" value="MBB6478511.1"/>
    <property type="molecule type" value="Genomic_DNA"/>
</dbReference>
<dbReference type="Pfam" id="PF08309">
    <property type="entry name" value="LVIVD"/>
    <property type="match status" value="9"/>
</dbReference>
<organism evidence="2 3">
    <name type="scientific">Spirochaeta isovalerica</name>
    <dbReference type="NCBI Taxonomy" id="150"/>
    <lineage>
        <taxon>Bacteria</taxon>
        <taxon>Pseudomonadati</taxon>
        <taxon>Spirochaetota</taxon>
        <taxon>Spirochaetia</taxon>
        <taxon>Spirochaetales</taxon>
        <taxon>Spirochaetaceae</taxon>
        <taxon>Spirochaeta</taxon>
    </lineage>
</organism>
<dbReference type="Gene3D" id="2.60.40.10">
    <property type="entry name" value="Immunoglobulins"/>
    <property type="match status" value="1"/>
</dbReference>
<dbReference type="InterPro" id="IPR013783">
    <property type="entry name" value="Ig-like_fold"/>
</dbReference>
<accession>A0A841R539</accession>
<protein>
    <recommendedName>
        <fullName evidence="4">Fibronectin type-III domain-containing protein</fullName>
    </recommendedName>
</protein>
<reference evidence="2 3" key="1">
    <citation type="submission" date="2020-08" db="EMBL/GenBank/DDBJ databases">
        <title>Genomic Encyclopedia of Type Strains, Phase IV (KMG-IV): sequencing the most valuable type-strain genomes for metagenomic binning, comparative biology and taxonomic classification.</title>
        <authorList>
            <person name="Goeker M."/>
        </authorList>
    </citation>
    <scope>NUCLEOTIDE SEQUENCE [LARGE SCALE GENOMIC DNA]</scope>
    <source>
        <strain evidence="2 3">DSM 2461</strain>
    </source>
</reference>
<dbReference type="InterPro" id="IPR013211">
    <property type="entry name" value="LVIVD"/>
</dbReference>
<keyword evidence="1" id="KW-0732">Signal</keyword>
<dbReference type="Gene3D" id="2.130.10.10">
    <property type="entry name" value="YVTN repeat-like/Quinoprotein amine dehydrogenase"/>
    <property type="match status" value="1"/>
</dbReference>
<name>A0A841R539_9SPIO</name>
<dbReference type="Proteomes" id="UP000587760">
    <property type="component" value="Unassembled WGS sequence"/>
</dbReference>
<dbReference type="SUPFAM" id="SSF69322">
    <property type="entry name" value="Tricorn protease domain 2"/>
    <property type="match status" value="1"/>
</dbReference>
<dbReference type="InterPro" id="IPR011047">
    <property type="entry name" value="Quinoprotein_ADH-like_sf"/>
</dbReference>
<sequence>MAILSVSALVIFRMASFAVSQETQMITEDPAEAPVQDEVTGTPNDEAPETVISNIIIKEDHELPYDEPLIDKPVADSGVVNTEIPVEKKYFSPPVSDGPPVDVEAMEPPFLNDFPYEEPIFAEYSISENEAVEPEELQPLTDQLLDIIYAGTVSPILNGSDLDDSDSGIITGQVPEPRVFIPVETALSVEEPEEVEVPPVLILLSPAEGSYYRSKTVISLAVFNDDSKTDSSRIVNLFWIGEDREKHNLEIEDGGISIFSIDSSRQAGPLIITVRAEKNNGLTEELIIELQEDTRGPSIALQSKNRDFSDSDSLLITGSVSPGDTDRVPLHEIDSLRIVLNGFEDPVNIPFDENGDFSLELTDEEMADLDFITIESSDKNGHLSRLDIPVQTRLTASGGEVLPYLNISSPESGSLYFSRIDIRGVVSNSKDDEYADRIKELTWSMAGETGENRINFNSDGSFNFRIAAVDMNRDLQILFKAVAEDGGEATFILPLVNDHKGPEITLETPQTGDYFNNNISVKGIVKDQASGDNEVKSLYWSVSSMADERNLIFFEDDGSFEFNINTETLDGKISFRITAADLNNNISHASVELNDGKKTPVIVLRSPGKEDSYGAGIRVSGKISDPYGWNPQYGGIESLYLILQPADSFGSGEILNREIIINADNSFDYILPVTSQKGDQKLELSVKAKNGNSSVTSLILPQSDFAIPDFSAKQGDGRLTLDWTALPFIDSYYLSVRTADSGFIRENVNPPLVFSGLENGALYEFELKGQRGEDIVSSPVISSIPLNDATLEPYAKSEYGFIEISWIPVKGADAYRVFRTRENEAYIDVSGRIEDSRFIDRSGVFGVEYTYKVVPFGYEDIPSYSVSGRLLSEPPVRLTEKGSLDSFSPEDLVISGDYAYAVSPEDGFYIIDINDSGNLSVRGFVLIEGGQDISLLDEYALVAAGSEGFYLINISEPAQPRIVSYRKTTDARAAKGMGKYIYIADGIKGLKIYSLSNPLRPPRISFLDDFPLYDLYLSGKYIYGASGEEGLILIDVTDPYYPEFAGRFGDIDVYSCVIRDDFAYVASLDKGVSILDISDTDNIFLCSTYKSNNARRLSLKGNHLYIADGDGGVVDIDITDPYRPVSFENMKLSHTSSVDSKDNLLVVADRSGLKAVETFQYGQSFKIGELKTGGNASSVEIRDGLLYISDHSGGLVIVDASDPQHIAAEDILHVIPSEFAQSVFIDGGRLYLADSGGGVKIFAMRENELLHLSTVETAGQARSVRKKGEVIYIASGSGGIQGVADPYDIFPETQPLESDDRKIVKRVDWSIPLRDARDIETFGDFLYCADRQTGLIVFSNNKGAVPEEIRSIDLPGAMALAIEGGRLLAAHSGGVTLFDLSDPAYPEKVRSIDSPYVEDIYLSDSLLYTAEGHAGVSVYEIKDKGSFVKVSECPDVFADSIAVEGDYAFVADSTGVNIIRIYIPDWIRNP</sequence>
<gene>
    <name evidence="2" type="ORF">HNR50_000144</name>
</gene>
<evidence type="ECO:0000313" key="2">
    <source>
        <dbReference type="EMBL" id="MBB6478511.1"/>
    </source>
</evidence>
<feature type="signal peptide" evidence="1">
    <location>
        <begin position="1"/>
        <end position="20"/>
    </location>
</feature>
<evidence type="ECO:0008006" key="4">
    <source>
        <dbReference type="Google" id="ProtNLM"/>
    </source>
</evidence>
<feature type="chain" id="PRO_5032595816" description="Fibronectin type-III domain-containing protein" evidence="1">
    <location>
        <begin position="21"/>
        <end position="1470"/>
    </location>
</feature>
<evidence type="ECO:0000256" key="1">
    <source>
        <dbReference type="SAM" id="SignalP"/>
    </source>
</evidence>
<dbReference type="RefSeq" id="WP_184742425.1">
    <property type="nucleotide sequence ID" value="NZ_JACHGJ010000001.1"/>
</dbReference>
<dbReference type="SUPFAM" id="SSF50998">
    <property type="entry name" value="Quinoprotein alcohol dehydrogenase-like"/>
    <property type="match status" value="1"/>
</dbReference>
<dbReference type="InterPro" id="IPR015943">
    <property type="entry name" value="WD40/YVTN_repeat-like_dom_sf"/>
</dbReference>
<comment type="caution">
    <text evidence="2">The sequence shown here is derived from an EMBL/GenBank/DDBJ whole genome shotgun (WGS) entry which is preliminary data.</text>
</comment>
<proteinExistence type="predicted"/>
<keyword evidence="3" id="KW-1185">Reference proteome</keyword>
<evidence type="ECO:0000313" key="3">
    <source>
        <dbReference type="Proteomes" id="UP000587760"/>
    </source>
</evidence>